<dbReference type="InterPro" id="IPR051207">
    <property type="entry name" value="ComplexI_NDUFA9_subunit"/>
</dbReference>
<dbReference type="Pfam" id="PF13460">
    <property type="entry name" value="NAD_binding_10"/>
    <property type="match status" value="1"/>
</dbReference>
<evidence type="ECO:0000313" key="2">
    <source>
        <dbReference type="EMBL" id="PZF79488.1"/>
    </source>
</evidence>
<dbReference type="AlphaFoldDB" id="A0A2W2BGR6"/>
<dbReference type="InterPro" id="IPR016040">
    <property type="entry name" value="NAD(P)-bd_dom"/>
</dbReference>
<evidence type="ECO:0000259" key="1">
    <source>
        <dbReference type="Pfam" id="PF13460"/>
    </source>
</evidence>
<dbReference type="EMBL" id="POTW01000135">
    <property type="protein sequence ID" value="PZF79488.1"/>
    <property type="molecule type" value="Genomic_DNA"/>
</dbReference>
<proteinExistence type="predicted"/>
<comment type="caution">
    <text evidence="2">The sequence shown here is derived from an EMBL/GenBank/DDBJ whole genome shotgun (WGS) entry which is preliminary data.</text>
</comment>
<dbReference type="Gene3D" id="3.40.50.720">
    <property type="entry name" value="NAD(P)-binding Rossmann-like Domain"/>
    <property type="match status" value="1"/>
</dbReference>
<accession>A0A2W2BGR6</accession>
<dbReference type="PANTHER" id="PTHR12126:SF11">
    <property type="entry name" value="NADH DEHYDROGENASE [UBIQUINONE] 1 ALPHA SUBCOMPLEX SUBUNIT 9, MITOCHONDRIAL"/>
    <property type="match status" value="1"/>
</dbReference>
<dbReference type="Proteomes" id="UP000248764">
    <property type="component" value="Unassembled WGS sequence"/>
</dbReference>
<sequence>MTTPLLVTGGTGTLGRLIVPRLLADGLSVRVLSRTRREPADGVEYVAADLRSDDADGAIAAAVDGVDTVLHLAGGPKGDGEAAARLARAAARAGVKHLVHISVIGVDRVPVAWFRTKLAAEQAVTGSGVPWTILRAAQFHDLVLKTATAMARSPIVPVPGGLRLQPVDARDVAERLTELTLGEPAGLVADLAGPRVAPMGDLLRSYLTAAGKRRLLVPVRLPGKIGRVYRDGGNLTPDGADLGTRTWEDFLAERLG</sequence>
<name>A0A2W2BGR6_9ACTN</name>
<evidence type="ECO:0000313" key="3">
    <source>
        <dbReference type="Proteomes" id="UP000248764"/>
    </source>
</evidence>
<dbReference type="RefSeq" id="WP_111258483.1">
    <property type="nucleotide sequence ID" value="NZ_POTW01000135.1"/>
</dbReference>
<feature type="domain" description="NAD(P)-binding" evidence="1">
    <location>
        <begin position="9"/>
        <end position="141"/>
    </location>
</feature>
<organism evidence="2 3">
    <name type="scientific">Jiangella anatolica</name>
    <dbReference type="NCBI Taxonomy" id="2670374"/>
    <lineage>
        <taxon>Bacteria</taxon>
        <taxon>Bacillati</taxon>
        <taxon>Actinomycetota</taxon>
        <taxon>Actinomycetes</taxon>
        <taxon>Jiangellales</taxon>
        <taxon>Jiangellaceae</taxon>
        <taxon>Jiangella</taxon>
    </lineage>
</organism>
<dbReference type="GO" id="GO:0044877">
    <property type="term" value="F:protein-containing complex binding"/>
    <property type="evidence" value="ECO:0007669"/>
    <property type="project" value="TreeGrafter"/>
</dbReference>
<keyword evidence="3" id="KW-1185">Reference proteome</keyword>
<reference evidence="2 3" key="1">
    <citation type="submission" date="2018-01" db="EMBL/GenBank/DDBJ databases">
        <title>Draft genome sequence of Jiangella sp. GTF31.</title>
        <authorList>
            <person name="Sahin N."/>
            <person name="Ay H."/>
            <person name="Saygin H."/>
        </authorList>
    </citation>
    <scope>NUCLEOTIDE SEQUENCE [LARGE SCALE GENOMIC DNA]</scope>
    <source>
        <strain evidence="2 3">GTF31</strain>
    </source>
</reference>
<gene>
    <name evidence="2" type="ORF">C1I92_30915</name>
</gene>
<dbReference type="InterPro" id="IPR036291">
    <property type="entry name" value="NAD(P)-bd_dom_sf"/>
</dbReference>
<protein>
    <submittedName>
        <fullName evidence="2">NmrA family transcriptional regulator</fullName>
    </submittedName>
</protein>
<dbReference type="PANTHER" id="PTHR12126">
    <property type="entry name" value="NADH-UBIQUINONE OXIDOREDUCTASE 39 KDA SUBUNIT-RELATED"/>
    <property type="match status" value="1"/>
</dbReference>
<dbReference type="SUPFAM" id="SSF51735">
    <property type="entry name" value="NAD(P)-binding Rossmann-fold domains"/>
    <property type="match status" value="1"/>
</dbReference>